<dbReference type="EMBL" id="CP086715">
    <property type="protein sequence ID" value="WOO78350.1"/>
    <property type="molecule type" value="Genomic_DNA"/>
</dbReference>
<dbReference type="Proteomes" id="UP000827549">
    <property type="component" value="Chromosome 2"/>
</dbReference>
<protein>
    <submittedName>
        <fullName evidence="1">Uncharacterized protein</fullName>
    </submittedName>
</protein>
<name>A0AAF0Y1I1_9TREE</name>
<reference evidence="1" key="1">
    <citation type="submission" date="2023-10" db="EMBL/GenBank/DDBJ databases">
        <authorList>
            <person name="Noh H."/>
        </authorList>
    </citation>
    <scope>NUCLEOTIDE SEQUENCE</scope>
    <source>
        <strain evidence="1">DUCC4014</strain>
    </source>
</reference>
<proteinExistence type="predicted"/>
<evidence type="ECO:0000313" key="1">
    <source>
        <dbReference type="EMBL" id="WOO78350.1"/>
    </source>
</evidence>
<organism evidence="1 2">
    <name type="scientific">Vanrija pseudolonga</name>
    <dbReference type="NCBI Taxonomy" id="143232"/>
    <lineage>
        <taxon>Eukaryota</taxon>
        <taxon>Fungi</taxon>
        <taxon>Dikarya</taxon>
        <taxon>Basidiomycota</taxon>
        <taxon>Agaricomycotina</taxon>
        <taxon>Tremellomycetes</taxon>
        <taxon>Trichosporonales</taxon>
        <taxon>Trichosporonaceae</taxon>
        <taxon>Vanrija</taxon>
    </lineage>
</organism>
<dbReference type="GeneID" id="87805148"/>
<evidence type="ECO:0000313" key="2">
    <source>
        <dbReference type="Proteomes" id="UP000827549"/>
    </source>
</evidence>
<dbReference type="RefSeq" id="XP_062624382.1">
    <property type="nucleotide sequence ID" value="XM_062768398.1"/>
</dbReference>
<accession>A0AAF0Y1I1</accession>
<keyword evidence="2" id="KW-1185">Reference proteome</keyword>
<dbReference type="AlphaFoldDB" id="A0AAF0Y1I1"/>
<sequence length="172" mass="17916">MPPPPLGLPANVSMVSIAPTANASITPAQPHTRPIPVAETTCWTYASAGALQVCCAGNGTSWTSQSASGFNKTHKHAEWINGNLTGAHRDTIYACTIPRGRDFKVLHGVGGCLISSLNNSYTPPAGGDPLFPEHTDQWRCEYNLPSAASSASHARVGVMALLVVLASAVVAL</sequence>
<gene>
    <name evidence="1" type="ORF">LOC62_02G001896</name>
</gene>